<dbReference type="SUPFAM" id="SSF159941">
    <property type="entry name" value="MM3350-like"/>
    <property type="match status" value="1"/>
</dbReference>
<protein>
    <recommendedName>
        <fullName evidence="1">Plasmid pRiA4b Orf3-like domain-containing protein</fullName>
    </recommendedName>
</protein>
<evidence type="ECO:0000313" key="3">
    <source>
        <dbReference type="Proteomes" id="UP000195305"/>
    </source>
</evidence>
<dbReference type="Gene3D" id="3.10.290.30">
    <property type="entry name" value="MM3350-like"/>
    <property type="match status" value="1"/>
</dbReference>
<accession>A0A1Y4T1C5</accession>
<proteinExistence type="predicted"/>
<feature type="domain" description="Plasmid pRiA4b Orf3-like" evidence="1">
    <location>
        <begin position="5"/>
        <end position="124"/>
    </location>
</feature>
<comment type="caution">
    <text evidence="2">The sequence shown here is derived from an EMBL/GenBank/DDBJ whole genome shotgun (WGS) entry which is preliminary data.</text>
</comment>
<dbReference type="AlphaFoldDB" id="A0A1Y4T1C5"/>
<keyword evidence="3" id="KW-1185">Reference proteome</keyword>
<gene>
    <name evidence="2" type="ORF">B5E75_02615</name>
</gene>
<dbReference type="RefSeq" id="WP_087357243.1">
    <property type="nucleotide sequence ID" value="NZ_NFLJ01000005.1"/>
</dbReference>
<dbReference type="Proteomes" id="UP000195305">
    <property type="component" value="Unassembled WGS sequence"/>
</dbReference>
<dbReference type="InterPro" id="IPR024047">
    <property type="entry name" value="MM3350-like_sf"/>
</dbReference>
<dbReference type="Pfam" id="PF07929">
    <property type="entry name" value="PRiA4_ORF3"/>
    <property type="match status" value="1"/>
</dbReference>
<evidence type="ECO:0000259" key="1">
    <source>
        <dbReference type="Pfam" id="PF07929"/>
    </source>
</evidence>
<reference evidence="2 3" key="1">
    <citation type="journal article" date="2018" name="BMC Genomics">
        <title>Whole genome sequencing and function prediction of 133 gut anaerobes isolated from chicken caecum in pure cultures.</title>
        <authorList>
            <person name="Medvecky M."/>
            <person name="Cejkova D."/>
            <person name="Polansky O."/>
            <person name="Karasova D."/>
            <person name="Kubasova T."/>
            <person name="Cizek A."/>
            <person name="Rychlik I."/>
        </authorList>
    </citation>
    <scope>NUCLEOTIDE SEQUENCE [LARGE SCALE GENOMIC DNA]</scope>
    <source>
        <strain evidence="2 3">An13</strain>
    </source>
</reference>
<dbReference type="EMBL" id="NFLJ01000005">
    <property type="protein sequence ID" value="OUQ35944.1"/>
    <property type="molecule type" value="Genomic_DNA"/>
</dbReference>
<dbReference type="OrthoDB" id="9801392at2"/>
<organism evidence="2 3">
    <name type="scientific">Massilimicrobiota timonensis</name>
    <dbReference type="NCBI Taxonomy" id="1776392"/>
    <lineage>
        <taxon>Bacteria</taxon>
        <taxon>Bacillati</taxon>
        <taxon>Bacillota</taxon>
        <taxon>Erysipelotrichia</taxon>
        <taxon>Erysipelotrichales</taxon>
        <taxon>Erysipelotrichaceae</taxon>
        <taxon>Massilimicrobiota</taxon>
    </lineage>
</organism>
<evidence type="ECO:0000313" key="2">
    <source>
        <dbReference type="EMBL" id="OUQ35944.1"/>
    </source>
</evidence>
<name>A0A1Y4T1C5_9FIRM</name>
<sequence length="137" mass="16324">MSTQYSIKVYPEGKGRDVYRNIEICGDETLDQLCKTILDAFDFIDEHLYEFCMDNHQHSTDAYYATMMEQEPSTDIALDELGLYNGQKFLLHYDFGDDWIFHIRVLNIIEVKESFEPRIIKSKGYISQYPDYDDWYE</sequence>
<dbReference type="InterPro" id="IPR012912">
    <property type="entry name" value="Plasmid_pRiA4b_Orf3-like"/>
</dbReference>